<reference evidence="2 3" key="1">
    <citation type="journal article" date="2023" name="Int. J. Syst. Evol. Microbiol.">
        <title>Winogradskyella bathintestinalis sp. nov., isolated from the intestine of the deep-sea loosejaw dragonfish, Malacosteus niger.</title>
        <authorList>
            <person name="Uniacke-Lowe S."/>
            <person name="Johnson C.N."/>
            <person name="Stanton C."/>
            <person name="Hill C."/>
            <person name="Ross P."/>
        </authorList>
    </citation>
    <scope>NUCLEOTIDE SEQUENCE [LARGE SCALE GENOMIC DNA]</scope>
    <source>
        <strain evidence="2 3">APC 3343</strain>
    </source>
</reference>
<dbReference type="EMBL" id="JASDDK010000006">
    <property type="protein sequence ID" value="MDN3493799.1"/>
    <property type="molecule type" value="Genomic_DNA"/>
</dbReference>
<keyword evidence="1" id="KW-0732">Signal</keyword>
<dbReference type="RefSeq" id="WP_290207479.1">
    <property type="nucleotide sequence ID" value="NZ_JASDDK010000006.1"/>
</dbReference>
<evidence type="ECO:0000313" key="3">
    <source>
        <dbReference type="Proteomes" id="UP001231197"/>
    </source>
</evidence>
<sequence>MKRFFLYKTLVLLVAVFTMVSCNSDDDNQVFSELPGVRSQISINELTTLLLSQQQGYEASYFTNSNQYGGFTVFLNFNSDGTVRQTSDFDDDFDLQNSTFEVRQGTTTELIFKTRNHITKATNPTAEDAYGDIIDLGNGFQGNSNFQFFSNDNGVLTFRDVRQRNTASLVLTPTNFTDFDSESLASVQESYENRLEFVDSPTVTPFPFMQITSSNGVEKYALNYNKSKFFAERRFLEEDNTFTSSFFGMLFTENSIIVNPAVEVDGELLEEFFLDTTSPTLQYVAEVNGVTGIIGYATTPAVPLLGYLDLPEWLILHNPFLNSLADDWTPDLTSPGFDTLIADLNTSITMFNIERIDFNDLNTDSATLYIGSSIGGGNYNISKEIIDDKVYLTITGTTLPEFFTTAIQPLLDVLLDPNGLYVDQPTTLNAFSNRVFTFTSASNTTITFSAVAL</sequence>
<feature type="chain" id="PRO_5046194265" evidence="1">
    <location>
        <begin position="25"/>
        <end position="453"/>
    </location>
</feature>
<keyword evidence="3" id="KW-1185">Reference proteome</keyword>
<gene>
    <name evidence="2" type="ORF">QMA06_13820</name>
</gene>
<organism evidence="2 3">
    <name type="scientific">Winogradskyella bathintestinalis</name>
    <dbReference type="NCBI Taxonomy" id="3035208"/>
    <lineage>
        <taxon>Bacteria</taxon>
        <taxon>Pseudomonadati</taxon>
        <taxon>Bacteroidota</taxon>
        <taxon>Flavobacteriia</taxon>
        <taxon>Flavobacteriales</taxon>
        <taxon>Flavobacteriaceae</taxon>
        <taxon>Winogradskyella</taxon>
    </lineage>
</organism>
<accession>A0ABT7ZXT8</accession>
<protein>
    <submittedName>
        <fullName evidence="2">DUF4302 domain-containing protein</fullName>
    </submittedName>
</protein>
<feature type="signal peptide" evidence="1">
    <location>
        <begin position="1"/>
        <end position="24"/>
    </location>
</feature>
<dbReference type="InterPro" id="IPR025396">
    <property type="entry name" value="DUF4302"/>
</dbReference>
<proteinExistence type="predicted"/>
<evidence type="ECO:0000313" key="2">
    <source>
        <dbReference type="EMBL" id="MDN3493799.1"/>
    </source>
</evidence>
<name>A0ABT7ZXT8_9FLAO</name>
<comment type="caution">
    <text evidence="2">The sequence shown here is derived from an EMBL/GenBank/DDBJ whole genome shotgun (WGS) entry which is preliminary data.</text>
</comment>
<dbReference type="PROSITE" id="PS51257">
    <property type="entry name" value="PROKAR_LIPOPROTEIN"/>
    <property type="match status" value="1"/>
</dbReference>
<dbReference type="Proteomes" id="UP001231197">
    <property type="component" value="Unassembled WGS sequence"/>
</dbReference>
<evidence type="ECO:0000256" key="1">
    <source>
        <dbReference type="SAM" id="SignalP"/>
    </source>
</evidence>
<dbReference type="Pfam" id="PF14135">
    <property type="entry name" value="DUF4302"/>
    <property type="match status" value="1"/>
</dbReference>